<dbReference type="AlphaFoldDB" id="I0Z1G9"/>
<organism evidence="6 7">
    <name type="scientific">Coccomyxa subellipsoidea (strain C-169)</name>
    <name type="common">Green microalga</name>
    <dbReference type="NCBI Taxonomy" id="574566"/>
    <lineage>
        <taxon>Eukaryota</taxon>
        <taxon>Viridiplantae</taxon>
        <taxon>Chlorophyta</taxon>
        <taxon>core chlorophytes</taxon>
        <taxon>Trebouxiophyceae</taxon>
        <taxon>Trebouxiophyceae incertae sedis</taxon>
        <taxon>Coccomyxaceae</taxon>
        <taxon>Coccomyxa</taxon>
        <taxon>Coccomyxa subellipsoidea</taxon>
    </lineage>
</organism>
<dbReference type="PANTHER" id="PTHR42909:SF1">
    <property type="entry name" value="CARBOHYDRATE KINASE PFKB DOMAIN-CONTAINING PROTEIN"/>
    <property type="match status" value="1"/>
</dbReference>
<accession>I0Z1G9</accession>
<dbReference type="KEGG" id="csl:COCSUDRAFT_61918"/>
<dbReference type="PANTHER" id="PTHR42909">
    <property type="entry name" value="ZGC:136858"/>
    <property type="match status" value="1"/>
</dbReference>
<evidence type="ECO:0000256" key="4">
    <source>
        <dbReference type="SAM" id="MobiDB-lite"/>
    </source>
</evidence>
<proteinExistence type="predicted"/>
<keyword evidence="3" id="KW-0418">Kinase</keyword>
<dbReference type="InterPro" id="IPR002173">
    <property type="entry name" value="Carboh/pur_kinase_PfkB_CS"/>
</dbReference>
<evidence type="ECO:0000313" key="7">
    <source>
        <dbReference type="Proteomes" id="UP000007264"/>
    </source>
</evidence>
<dbReference type="CDD" id="cd01941">
    <property type="entry name" value="YeiC_kinase_like"/>
    <property type="match status" value="1"/>
</dbReference>
<reference evidence="6 7" key="1">
    <citation type="journal article" date="2012" name="Genome Biol.">
        <title>The genome of the polar eukaryotic microalga coccomyxa subellipsoidea reveals traits of cold adaptation.</title>
        <authorList>
            <person name="Blanc G."/>
            <person name="Agarkova I."/>
            <person name="Grimwood J."/>
            <person name="Kuo A."/>
            <person name="Brueggeman A."/>
            <person name="Dunigan D."/>
            <person name="Gurnon J."/>
            <person name="Ladunga I."/>
            <person name="Lindquist E."/>
            <person name="Lucas S."/>
            <person name="Pangilinan J."/>
            <person name="Proschold T."/>
            <person name="Salamov A."/>
            <person name="Schmutz J."/>
            <person name="Weeks D."/>
            <person name="Yamada T."/>
            <person name="Claverie J.M."/>
            <person name="Grigoriev I."/>
            <person name="Van Etten J."/>
            <person name="Lomsadze A."/>
            <person name="Borodovsky M."/>
        </authorList>
    </citation>
    <scope>NUCLEOTIDE SEQUENCE [LARGE SCALE GENOMIC DNA]</scope>
    <source>
        <strain evidence="6 7">C-169</strain>
    </source>
</reference>
<name>I0Z1G9_COCSC</name>
<protein>
    <submittedName>
        <fullName evidence="6">Ribokinase-like protein</fullName>
    </submittedName>
</protein>
<evidence type="ECO:0000256" key="2">
    <source>
        <dbReference type="ARBA" id="ARBA00022723"/>
    </source>
</evidence>
<dbReference type="PROSITE" id="PS00584">
    <property type="entry name" value="PFKB_KINASES_2"/>
    <property type="match status" value="1"/>
</dbReference>
<gene>
    <name evidence="6" type="ORF">COCSUDRAFT_61918</name>
</gene>
<dbReference type="GO" id="GO:0005737">
    <property type="term" value="C:cytoplasm"/>
    <property type="evidence" value="ECO:0007669"/>
    <property type="project" value="TreeGrafter"/>
</dbReference>
<dbReference type="OrthoDB" id="512207at2759"/>
<dbReference type="InterPro" id="IPR011611">
    <property type="entry name" value="PfkB_dom"/>
</dbReference>
<sequence>MVMDVQAKPSTNADVYRGGSVPGKVQQTPGGVARNICECLARLCNSDPLPASARARLKPLLVSVLGQDQAGDMLLSHLQSLGLPTHAIHRVPGATTPSVSIIFDRGGEVAASVADVGALEERLPAVLRQHTADIQSAPLVMLDGNLSPDALLDAAQLASEKVVPIWYEPVSAAKAVRATLALHMMDYISPNAKELTAMAEALISAPARQQRFQSGANDPRQNWPTLGASEAAGNAVELLSPQLCTVLHAGVGCVVLTLGHLGAALCTLSGDGRWLEIGFMAAPPARVVNTSGAGDCLVAGALFGLLRGCSPTEALAHGIVCCGASGSAEHWERAKAH</sequence>
<dbReference type="STRING" id="574566.I0Z1G9"/>
<dbReference type="GeneID" id="17042490"/>
<dbReference type="GO" id="GO:0046872">
    <property type="term" value="F:metal ion binding"/>
    <property type="evidence" value="ECO:0007669"/>
    <property type="project" value="UniProtKB-KW"/>
</dbReference>
<dbReference type="InterPro" id="IPR029056">
    <property type="entry name" value="Ribokinase-like"/>
</dbReference>
<evidence type="ECO:0000259" key="5">
    <source>
        <dbReference type="Pfam" id="PF00294"/>
    </source>
</evidence>
<dbReference type="Proteomes" id="UP000007264">
    <property type="component" value="Unassembled WGS sequence"/>
</dbReference>
<keyword evidence="2" id="KW-0479">Metal-binding</keyword>
<dbReference type="RefSeq" id="XP_005649032.1">
    <property type="nucleotide sequence ID" value="XM_005648975.1"/>
</dbReference>
<dbReference type="GO" id="GO:0016798">
    <property type="term" value="F:hydrolase activity, acting on glycosyl bonds"/>
    <property type="evidence" value="ECO:0007669"/>
    <property type="project" value="TreeGrafter"/>
</dbReference>
<dbReference type="SUPFAM" id="SSF53613">
    <property type="entry name" value="Ribokinase-like"/>
    <property type="match status" value="1"/>
</dbReference>
<keyword evidence="1" id="KW-0808">Transferase</keyword>
<dbReference type="Gene3D" id="3.40.1190.20">
    <property type="match status" value="1"/>
</dbReference>
<keyword evidence="7" id="KW-1185">Reference proteome</keyword>
<feature type="domain" description="Carbohydrate kinase PfkB" evidence="5">
    <location>
        <begin position="16"/>
        <end position="319"/>
    </location>
</feature>
<comment type="caution">
    <text evidence="6">The sequence shown here is derived from an EMBL/GenBank/DDBJ whole genome shotgun (WGS) entry which is preliminary data.</text>
</comment>
<dbReference type="Pfam" id="PF00294">
    <property type="entry name" value="PfkB"/>
    <property type="match status" value="1"/>
</dbReference>
<dbReference type="eggNOG" id="KOG3009">
    <property type="taxonomic scope" value="Eukaryota"/>
</dbReference>
<evidence type="ECO:0000256" key="1">
    <source>
        <dbReference type="ARBA" id="ARBA00022679"/>
    </source>
</evidence>
<evidence type="ECO:0000256" key="3">
    <source>
        <dbReference type="ARBA" id="ARBA00022777"/>
    </source>
</evidence>
<feature type="region of interest" description="Disordered" evidence="4">
    <location>
        <begin position="1"/>
        <end position="22"/>
    </location>
</feature>
<dbReference type="GO" id="GO:0016301">
    <property type="term" value="F:kinase activity"/>
    <property type="evidence" value="ECO:0007669"/>
    <property type="project" value="UniProtKB-KW"/>
</dbReference>
<dbReference type="EMBL" id="AGSI01000005">
    <property type="protein sequence ID" value="EIE24488.1"/>
    <property type="molecule type" value="Genomic_DNA"/>
</dbReference>
<evidence type="ECO:0000313" key="6">
    <source>
        <dbReference type="EMBL" id="EIE24488.1"/>
    </source>
</evidence>
<dbReference type="GO" id="GO:0004730">
    <property type="term" value="F:pseudouridylate synthase activity"/>
    <property type="evidence" value="ECO:0007669"/>
    <property type="project" value="TreeGrafter"/>
</dbReference>